<dbReference type="EMBL" id="VVZB01000019">
    <property type="protein sequence ID" value="KAA5379547.1"/>
    <property type="molecule type" value="Genomic_DNA"/>
</dbReference>
<dbReference type="AlphaFoldDB" id="A0A5M5ZPD5"/>
<name>A0A5M5ZPD5_9BACT</name>
<dbReference type="InterPro" id="IPR012340">
    <property type="entry name" value="NA-bd_OB-fold"/>
</dbReference>
<protein>
    <recommendedName>
        <fullName evidence="3">Single-stranded DNA-binding protein</fullName>
    </recommendedName>
</protein>
<organism evidence="1 2">
    <name type="scientific">Phocaeicola dorei</name>
    <dbReference type="NCBI Taxonomy" id="357276"/>
    <lineage>
        <taxon>Bacteria</taxon>
        <taxon>Pseudomonadati</taxon>
        <taxon>Bacteroidota</taxon>
        <taxon>Bacteroidia</taxon>
        <taxon>Bacteroidales</taxon>
        <taxon>Bacteroidaceae</taxon>
        <taxon>Phocaeicola</taxon>
    </lineage>
</organism>
<proteinExistence type="predicted"/>
<evidence type="ECO:0000313" key="2">
    <source>
        <dbReference type="Proteomes" id="UP000347681"/>
    </source>
</evidence>
<accession>A0A5M5ZPD5</accession>
<comment type="caution">
    <text evidence="1">The sequence shown here is derived from an EMBL/GenBank/DDBJ whole genome shotgun (WGS) entry which is preliminary data.</text>
</comment>
<sequence length="202" mass="22829">MIKCNVTVCGVIGRDASMHTNKEGNAFLSFPLRIVIPGKDGQHETVEVSVSKNGSQEETSGYRNGSRVEVTGVMYLKRRGEKLYFNLSAEHIKPATGNDDSIKGQMSFRGKVGQNIEERKDKKDKPYTMFSAFSTEKVNDGFEYQWVRFFCFGQQREEWLQAGVKVEVKGEMTLSVYNGKPDLSCRVEELSLYVPETDNSNQ</sequence>
<evidence type="ECO:0008006" key="3">
    <source>
        <dbReference type="Google" id="ProtNLM"/>
    </source>
</evidence>
<evidence type="ECO:0000313" key="1">
    <source>
        <dbReference type="EMBL" id="KAA5379547.1"/>
    </source>
</evidence>
<dbReference type="RefSeq" id="WP_149941203.1">
    <property type="nucleotide sequence ID" value="NZ_VVZB01000019.1"/>
</dbReference>
<dbReference type="SUPFAM" id="SSF50249">
    <property type="entry name" value="Nucleic acid-binding proteins"/>
    <property type="match status" value="1"/>
</dbReference>
<dbReference type="Gene3D" id="2.40.50.140">
    <property type="entry name" value="Nucleic acid-binding proteins"/>
    <property type="match status" value="1"/>
</dbReference>
<gene>
    <name evidence="1" type="ORF">F2Y61_20365</name>
</gene>
<reference evidence="1 2" key="1">
    <citation type="journal article" date="2019" name="Nat. Med.">
        <title>A library of human gut bacterial isolates paired with longitudinal multiomics data enables mechanistic microbiome research.</title>
        <authorList>
            <person name="Poyet M."/>
            <person name="Groussin M."/>
            <person name="Gibbons S.M."/>
            <person name="Avila-Pacheco J."/>
            <person name="Jiang X."/>
            <person name="Kearney S.M."/>
            <person name="Perrotta A.R."/>
            <person name="Berdy B."/>
            <person name="Zhao S."/>
            <person name="Lieberman T.D."/>
            <person name="Swanson P.K."/>
            <person name="Smith M."/>
            <person name="Roesemann S."/>
            <person name="Alexander J.E."/>
            <person name="Rich S.A."/>
            <person name="Livny J."/>
            <person name="Vlamakis H."/>
            <person name="Clish C."/>
            <person name="Bullock K."/>
            <person name="Deik A."/>
            <person name="Scott J."/>
            <person name="Pierce K.A."/>
            <person name="Xavier R.J."/>
            <person name="Alm E.J."/>
        </authorList>
    </citation>
    <scope>NUCLEOTIDE SEQUENCE [LARGE SCALE GENOMIC DNA]</scope>
    <source>
        <strain evidence="1 2">BIOML-A5</strain>
    </source>
</reference>
<dbReference type="Proteomes" id="UP000347681">
    <property type="component" value="Unassembled WGS sequence"/>
</dbReference>